<dbReference type="Gene3D" id="1.20.1080.10">
    <property type="entry name" value="Glycerol uptake facilitator protein"/>
    <property type="match status" value="1"/>
</dbReference>
<accession>A0A8R1DLV2</accession>
<evidence type="ECO:0000256" key="5">
    <source>
        <dbReference type="RuleBase" id="RU000477"/>
    </source>
</evidence>
<keyword evidence="5" id="KW-0813">Transport</keyword>
<keyword evidence="8" id="KW-1185">Reference proteome</keyword>
<dbReference type="InterPro" id="IPR023271">
    <property type="entry name" value="Aquaporin-like"/>
</dbReference>
<evidence type="ECO:0008006" key="9">
    <source>
        <dbReference type="Google" id="ProtNLM"/>
    </source>
</evidence>
<dbReference type="Pfam" id="PF00230">
    <property type="entry name" value="MIP"/>
    <property type="match status" value="1"/>
</dbReference>
<keyword evidence="3 6" id="KW-1133">Transmembrane helix</keyword>
<dbReference type="GO" id="GO:0005886">
    <property type="term" value="C:plasma membrane"/>
    <property type="evidence" value="ECO:0007669"/>
    <property type="project" value="TreeGrafter"/>
</dbReference>
<name>A0A8R1DLV2_CAEJA</name>
<keyword evidence="2 5" id="KW-0812">Transmembrane</keyword>
<evidence type="ECO:0000313" key="7">
    <source>
        <dbReference type="EnsemblMetazoa" id="CJA05427.1"/>
    </source>
</evidence>
<dbReference type="PRINTS" id="PR00783">
    <property type="entry name" value="MINTRINSICP"/>
</dbReference>
<dbReference type="PANTHER" id="PTHR45665">
    <property type="entry name" value="AQUAPORIN-8"/>
    <property type="match status" value="1"/>
</dbReference>
<sequence>MQANVYDIHQPDGLTHAALTHGLATIVVIATFGPISGGHFNPVVSWAAVLIRKLHPLLLPFYMFSQFFGGFCACLLSACLQKNRDFIVWENVGSVRYSIMNDSIESGYNRVHNTTWKKTILLTTQLAATSSGATTLGAENVWWEGLMSETITTYFFVTIILMNAMDTLPTAASPVIIGMMVVCDIFATASITGTAMNPVRALSPNVVAEIVLSSASIPHNFWTYHYIYWAGPYLGSTIAVIGYKLLLSRNDRFIA</sequence>
<dbReference type="GO" id="GO:0009986">
    <property type="term" value="C:cell surface"/>
    <property type="evidence" value="ECO:0007669"/>
    <property type="project" value="EnsemblMetazoa"/>
</dbReference>
<comment type="subcellular location">
    <subcellularLocation>
        <location evidence="1">Membrane</location>
        <topology evidence="1">Multi-pass membrane protein</topology>
    </subcellularLocation>
</comment>
<proteinExistence type="inferred from homology"/>
<keyword evidence="4 6" id="KW-0472">Membrane</keyword>
<feature type="transmembrane region" description="Helical" evidence="6">
    <location>
        <begin position="175"/>
        <end position="196"/>
    </location>
</feature>
<dbReference type="InterPro" id="IPR034294">
    <property type="entry name" value="Aquaporin_transptr"/>
</dbReference>
<reference evidence="8" key="1">
    <citation type="submission" date="2010-08" db="EMBL/GenBank/DDBJ databases">
        <authorList>
            <consortium name="Caenorhabditis japonica Sequencing Consortium"/>
            <person name="Wilson R.K."/>
        </authorList>
    </citation>
    <scope>NUCLEOTIDE SEQUENCE [LARGE SCALE GENOMIC DNA]</scope>
    <source>
        <strain evidence="8">DF5081</strain>
    </source>
</reference>
<evidence type="ECO:0000256" key="2">
    <source>
        <dbReference type="ARBA" id="ARBA00022692"/>
    </source>
</evidence>
<evidence type="ECO:0000256" key="1">
    <source>
        <dbReference type="ARBA" id="ARBA00004141"/>
    </source>
</evidence>
<dbReference type="GO" id="GO:0015250">
    <property type="term" value="F:water channel activity"/>
    <property type="evidence" value="ECO:0007669"/>
    <property type="project" value="TreeGrafter"/>
</dbReference>
<comment type="similarity">
    <text evidence="5">Belongs to the MIP/aquaporin (TC 1.A.8) family.</text>
</comment>
<dbReference type="SUPFAM" id="SSF81338">
    <property type="entry name" value="Aquaporin-like"/>
    <property type="match status" value="1"/>
</dbReference>
<evidence type="ECO:0000256" key="4">
    <source>
        <dbReference type="ARBA" id="ARBA00023136"/>
    </source>
</evidence>
<dbReference type="InterPro" id="IPR000425">
    <property type="entry name" value="MIP"/>
</dbReference>
<dbReference type="Proteomes" id="UP000005237">
    <property type="component" value="Unassembled WGS sequence"/>
</dbReference>
<evidence type="ECO:0000256" key="6">
    <source>
        <dbReference type="SAM" id="Phobius"/>
    </source>
</evidence>
<organism evidence="7 8">
    <name type="scientific">Caenorhabditis japonica</name>
    <dbReference type="NCBI Taxonomy" id="281687"/>
    <lineage>
        <taxon>Eukaryota</taxon>
        <taxon>Metazoa</taxon>
        <taxon>Ecdysozoa</taxon>
        <taxon>Nematoda</taxon>
        <taxon>Chromadorea</taxon>
        <taxon>Rhabditida</taxon>
        <taxon>Rhabditina</taxon>
        <taxon>Rhabditomorpha</taxon>
        <taxon>Rhabditoidea</taxon>
        <taxon>Rhabditidae</taxon>
        <taxon>Peloderinae</taxon>
        <taxon>Caenorhabditis</taxon>
    </lineage>
</organism>
<dbReference type="AlphaFoldDB" id="A0A8R1DLV2"/>
<evidence type="ECO:0000313" key="8">
    <source>
        <dbReference type="Proteomes" id="UP000005237"/>
    </source>
</evidence>
<feature type="transmembrane region" description="Helical" evidence="6">
    <location>
        <begin position="59"/>
        <end position="80"/>
    </location>
</feature>
<feature type="transmembrane region" description="Helical" evidence="6">
    <location>
        <begin position="226"/>
        <end position="246"/>
    </location>
</feature>
<reference evidence="7" key="2">
    <citation type="submission" date="2022-06" db="UniProtKB">
        <authorList>
            <consortium name="EnsemblMetazoa"/>
        </authorList>
    </citation>
    <scope>IDENTIFICATION</scope>
    <source>
        <strain evidence="7">DF5081</strain>
    </source>
</reference>
<protein>
    <recommendedName>
        <fullName evidence="9">Aquaporin</fullName>
    </recommendedName>
</protein>
<dbReference type="PANTHER" id="PTHR45665:SF12">
    <property type="entry name" value="AQUAPORIN OR AQUAGLYCEROPORIN RELATED"/>
    <property type="match status" value="1"/>
</dbReference>
<dbReference type="EnsemblMetazoa" id="CJA05427.1">
    <property type="protein sequence ID" value="CJA05427.1"/>
    <property type="gene ID" value="WBGene00124631"/>
</dbReference>
<evidence type="ECO:0000256" key="3">
    <source>
        <dbReference type="ARBA" id="ARBA00022989"/>
    </source>
</evidence>